<feature type="transmembrane region" description="Helical" evidence="1">
    <location>
        <begin position="80"/>
        <end position="101"/>
    </location>
</feature>
<gene>
    <name evidence="2" type="ORF">GCM10009775_04780</name>
</gene>
<name>A0ABN2P8J4_9MICO</name>
<sequence>MKKFLTPIRDWFTAGRRVALYAVALALLPLLQRLGVVEQSAIEPWLIIIQAALQVLAGLLMLANLTWQDAATWFQRGGRAAIYTLGGFVAPALTTLGYFTPVQAENALQTLSDVLAIAAALLAALYITPSPTPARENPDGSFDVTSLPDF</sequence>
<organism evidence="2 3">
    <name type="scientific">Microbacterium aoyamense</name>
    <dbReference type="NCBI Taxonomy" id="344166"/>
    <lineage>
        <taxon>Bacteria</taxon>
        <taxon>Bacillati</taxon>
        <taxon>Actinomycetota</taxon>
        <taxon>Actinomycetes</taxon>
        <taxon>Micrococcales</taxon>
        <taxon>Microbacteriaceae</taxon>
        <taxon>Microbacterium</taxon>
    </lineage>
</organism>
<keyword evidence="1" id="KW-0472">Membrane</keyword>
<accession>A0ABN2P8J4</accession>
<dbReference type="Proteomes" id="UP001501343">
    <property type="component" value="Unassembled WGS sequence"/>
</dbReference>
<keyword evidence="3" id="KW-1185">Reference proteome</keyword>
<evidence type="ECO:0000313" key="2">
    <source>
        <dbReference type="EMBL" id="GAA1915341.1"/>
    </source>
</evidence>
<dbReference type="EMBL" id="BAAAOF010000002">
    <property type="protein sequence ID" value="GAA1915341.1"/>
    <property type="molecule type" value="Genomic_DNA"/>
</dbReference>
<dbReference type="RefSeq" id="WP_248145020.1">
    <property type="nucleotide sequence ID" value="NZ_BAAAOF010000002.1"/>
</dbReference>
<proteinExistence type="predicted"/>
<protein>
    <recommendedName>
        <fullName evidence="4">Holin</fullName>
    </recommendedName>
</protein>
<keyword evidence="1" id="KW-0812">Transmembrane</keyword>
<evidence type="ECO:0000256" key="1">
    <source>
        <dbReference type="SAM" id="Phobius"/>
    </source>
</evidence>
<reference evidence="2 3" key="1">
    <citation type="journal article" date="2019" name="Int. J. Syst. Evol. Microbiol.">
        <title>The Global Catalogue of Microorganisms (GCM) 10K type strain sequencing project: providing services to taxonomists for standard genome sequencing and annotation.</title>
        <authorList>
            <consortium name="The Broad Institute Genomics Platform"/>
            <consortium name="The Broad Institute Genome Sequencing Center for Infectious Disease"/>
            <person name="Wu L."/>
            <person name="Ma J."/>
        </authorList>
    </citation>
    <scope>NUCLEOTIDE SEQUENCE [LARGE SCALE GENOMIC DNA]</scope>
    <source>
        <strain evidence="2 3">JCM 14900</strain>
    </source>
</reference>
<evidence type="ECO:0008006" key="4">
    <source>
        <dbReference type="Google" id="ProtNLM"/>
    </source>
</evidence>
<feature type="transmembrane region" description="Helical" evidence="1">
    <location>
        <begin position="107"/>
        <end position="127"/>
    </location>
</feature>
<feature type="transmembrane region" description="Helical" evidence="1">
    <location>
        <begin position="45"/>
        <end position="68"/>
    </location>
</feature>
<keyword evidence="1" id="KW-1133">Transmembrane helix</keyword>
<comment type="caution">
    <text evidence="2">The sequence shown here is derived from an EMBL/GenBank/DDBJ whole genome shotgun (WGS) entry which is preliminary data.</text>
</comment>
<evidence type="ECO:0000313" key="3">
    <source>
        <dbReference type="Proteomes" id="UP001501343"/>
    </source>
</evidence>